<dbReference type="GO" id="GO:0006952">
    <property type="term" value="P:defense response"/>
    <property type="evidence" value="ECO:0007669"/>
    <property type="project" value="UniProtKB-KW"/>
</dbReference>
<dbReference type="SUPFAM" id="SSF52540">
    <property type="entry name" value="P-loop containing nucleoside triphosphate hydrolases"/>
    <property type="match status" value="1"/>
</dbReference>
<accession>A0A6P5N352</accession>
<dbReference type="InterPro" id="IPR002182">
    <property type="entry name" value="NB-ARC"/>
</dbReference>
<feature type="domain" description="NB-ARC" evidence="6">
    <location>
        <begin position="126"/>
        <end position="296"/>
    </location>
</feature>
<feature type="domain" description="Disease resistance N-terminal" evidence="7">
    <location>
        <begin position="11"/>
        <end position="61"/>
    </location>
</feature>
<dbReference type="InterPro" id="IPR041118">
    <property type="entry name" value="Rx_N"/>
</dbReference>
<dbReference type="RefSeq" id="XP_052111900.1">
    <property type="nucleotide sequence ID" value="XM_052255940.1"/>
</dbReference>
<evidence type="ECO:0000259" key="7">
    <source>
        <dbReference type="Pfam" id="PF18052"/>
    </source>
</evidence>
<proteinExistence type="predicted"/>
<evidence type="ECO:0000313" key="10">
    <source>
        <dbReference type="RefSeq" id="XP_052111900.1"/>
    </source>
</evidence>
<keyword evidence="3" id="KW-0611">Plant defense</keyword>
<dbReference type="AlphaFoldDB" id="A0A6P5N352"/>
<dbReference type="RefSeq" id="XP_020991767.1">
    <property type="nucleotide sequence ID" value="XM_021136108.2"/>
</dbReference>
<evidence type="ECO:0000256" key="3">
    <source>
        <dbReference type="ARBA" id="ARBA00022821"/>
    </source>
</evidence>
<gene>
    <name evidence="9 10" type="primary">LOC107475999</name>
</gene>
<organism evidence="8 9">
    <name type="scientific">Arachis duranensis</name>
    <name type="common">Wild peanut</name>
    <dbReference type="NCBI Taxonomy" id="130453"/>
    <lineage>
        <taxon>Eukaryota</taxon>
        <taxon>Viridiplantae</taxon>
        <taxon>Streptophyta</taxon>
        <taxon>Embryophyta</taxon>
        <taxon>Tracheophyta</taxon>
        <taxon>Spermatophyta</taxon>
        <taxon>Magnoliopsida</taxon>
        <taxon>eudicotyledons</taxon>
        <taxon>Gunneridae</taxon>
        <taxon>Pentapetalae</taxon>
        <taxon>rosids</taxon>
        <taxon>fabids</taxon>
        <taxon>Fabales</taxon>
        <taxon>Fabaceae</taxon>
        <taxon>Papilionoideae</taxon>
        <taxon>50 kb inversion clade</taxon>
        <taxon>dalbergioids sensu lato</taxon>
        <taxon>Dalbergieae</taxon>
        <taxon>Pterocarpus clade</taxon>
        <taxon>Arachis</taxon>
    </lineage>
</organism>
<keyword evidence="5" id="KW-0732">Signal</keyword>
<dbReference type="KEGG" id="adu:107475999"/>
<evidence type="ECO:0000256" key="5">
    <source>
        <dbReference type="SAM" id="SignalP"/>
    </source>
</evidence>
<evidence type="ECO:0000256" key="1">
    <source>
        <dbReference type="ARBA" id="ARBA00022737"/>
    </source>
</evidence>
<evidence type="ECO:0000313" key="8">
    <source>
        <dbReference type="Proteomes" id="UP000515211"/>
    </source>
</evidence>
<dbReference type="InterPro" id="IPR027417">
    <property type="entry name" value="P-loop_NTPase"/>
</dbReference>
<feature type="signal peptide" evidence="5">
    <location>
        <begin position="1"/>
        <end position="20"/>
    </location>
</feature>
<keyword evidence="4" id="KW-0067">ATP-binding</keyword>
<dbReference type="Gene3D" id="1.10.8.430">
    <property type="entry name" value="Helical domain of apoptotic protease-activating factors"/>
    <property type="match status" value="1"/>
</dbReference>
<dbReference type="GO" id="GO:0043531">
    <property type="term" value="F:ADP binding"/>
    <property type="evidence" value="ECO:0007669"/>
    <property type="project" value="InterPro"/>
</dbReference>
<dbReference type="GeneID" id="107475999"/>
<evidence type="ECO:0000256" key="2">
    <source>
        <dbReference type="ARBA" id="ARBA00022741"/>
    </source>
</evidence>
<dbReference type="GO" id="GO:0005524">
    <property type="term" value="F:ATP binding"/>
    <property type="evidence" value="ECO:0007669"/>
    <property type="project" value="UniProtKB-KW"/>
</dbReference>
<protein>
    <submittedName>
        <fullName evidence="9 10">Disease resistance RPP13-like protein 1</fullName>
    </submittedName>
</protein>
<dbReference type="Pfam" id="PF18052">
    <property type="entry name" value="Rx_N"/>
    <property type="match status" value="1"/>
</dbReference>
<reference evidence="8" key="1">
    <citation type="journal article" date="2016" name="Nat. Genet.">
        <title>The genome sequences of Arachis duranensis and Arachis ipaensis, the diploid ancestors of cultivated peanut.</title>
        <authorList>
            <person name="Bertioli D.J."/>
            <person name="Cannon S.B."/>
            <person name="Froenicke L."/>
            <person name="Huang G."/>
            <person name="Farmer A.D."/>
            <person name="Cannon E.K."/>
            <person name="Liu X."/>
            <person name="Gao D."/>
            <person name="Clevenger J."/>
            <person name="Dash S."/>
            <person name="Ren L."/>
            <person name="Moretzsohn M.C."/>
            <person name="Shirasawa K."/>
            <person name="Huang W."/>
            <person name="Vidigal B."/>
            <person name="Abernathy B."/>
            <person name="Chu Y."/>
            <person name="Niederhuth C.E."/>
            <person name="Umale P."/>
            <person name="Araujo A.C."/>
            <person name="Kozik A."/>
            <person name="Kim K.D."/>
            <person name="Burow M.D."/>
            <person name="Varshney R.K."/>
            <person name="Wang X."/>
            <person name="Zhang X."/>
            <person name="Barkley N."/>
            <person name="Guimaraes P.M."/>
            <person name="Isobe S."/>
            <person name="Guo B."/>
            <person name="Liao B."/>
            <person name="Stalker H.T."/>
            <person name="Schmitz R.J."/>
            <person name="Scheffler B.E."/>
            <person name="Leal-Bertioli S.C."/>
            <person name="Xun X."/>
            <person name="Jackson S.A."/>
            <person name="Michelmore R."/>
            <person name="Ozias-Akins P."/>
        </authorList>
    </citation>
    <scope>NUCLEOTIDE SEQUENCE [LARGE SCALE GENOMIC DNA]</scope>
    <source>
        <strain evidence="8">cv. V14167</strain>
    </source>
</reference>
<dbReference type="Pfam" id="PF00931">
    <property type="entry name" value="NB-ARC"/>
    <property type="match status" value="1"/>
</dbReference>
<dbReference type="Gene3D" id="3.40.50.300">
    <property type="entry name" value="P-loop containing nucleotide triphosphate hydrolases"/>
    <property type="match status" value="1"/>
</dbReference>
<evidence type="ECO:0000259" key="6">
    <source>
        <dbReference type="Pfam" id="PF00931"/>
    </source>
</evidence>
<dbReference type="PANTHER" id="PTHR36766">
    <property type="entry name" value="PLANT BROAD-SPECTRUM MILDEW RESISTANCE PROTEIN RPW8"/>
    <property type="match status" value="1"/>
</dbReference>
<dbReference type="InterPro" id="IPR042197">
    <property type="entry name" value="Apaf_helical"/>
</dbReference>
<keyword evidence="8" id="KW-1185">Reference proteome</keyword>
<name>A0A6P5N352_ARADU</name>
<evidence type="ECO:0000313" key="9">
    <source>
        <dbReference type="RefSeq" id="XP_020991767.1"/>
    </source>
</evidence>
<keyword evidence="2" id="KW-0547">Nucleotide-binding</keyword>
<dbReference type="PANTHER" id="PTHR36766:SF40">
    <property type="entry name" value="DISEASE RESISTANCE PROTEIN RGA3"/>
    <property type="match status" value="1"/>
</dbReference>
<evidence type="ECO:0000256" key="4">
    <source>
        <dbReference type="ARBA" id="ARBA00022840"/>
    </source>
</evidence>
<sequence length="382" mass="43502">MAAALLGGAVLSSILNVVFDAEQKQIKERAVKDWLHSLKDAMYLADDLLDEVFTKAATQKDPGTFFSRCLSLQNREIANRMEEIIDRIESIVKQKDTLGLREIPKENMSWRVTTSLVDRSNVYGREDDKAAIVNILLDDDDTGDDDISVIPIVGMRGIRKTALAQLVYHDDRVKEDFDFRGWVCVSEGFDVMKVTKNILDAITKSLCNLKILNLLLQGLQEKLLGQRFFIVLDDVWNEDYYDLNMLLKPFQLEVKGSKILITTRSKKVASVVQTVSPHELNLLSDEDCWLVFSKHASLFTDSVQTSTLEKVGRKIVKKCNGLSLATQSLGGLLRGNSNVKDWNHILKSEIWEFFDDRINIVPALRISYYYLPSCLKEYFVYC</sequence>
<keyword evidence="1" id="KW-0677">Repeat</keyword>
<dbReference type="Proteomes" id="UP000515211">
    <property type="component" value="Chromosome 2"/>
</dbReference>
<dbReference type="PRINTS" id="PR00364">
    <property type="entry name" value="DISEASERSIST"/>
</dbReference>
<feature type="chain" id="PRO_5044648570" evidence="5">
    <location>
        <begin position="21"/>
        <end position="382"/>
    </location>
</feature>
<dbReference type="Gene3D" id="1.20.5.4130">
    <property type="match status" value="1"/>
</dbReference>
<reference evidence="9 10" key="2">
    <citation type="submission" date="2025-04" db="UniProtKB">
        <authorList>
            <consortium name="RefSeq"/>
        </authorList>
    </citation>
    <scope>IDENTIFICATION</scope>
    <source>
        <tissue evidence="9 10">Whole plant</tissue>
    </source>
</reference>